<name>A0A5E7WFB5_PSEFL</name>
<keyword evidence="3" id="KW-0106">Calcium</keyword>
<dbReference type="GO" id="GO:0005509">
    <property type="term" value="F:calcium ion binding"/>
    <property type="evidence" value="ECO:0007669"/>
    <property type="project" value="InterPro"/>
</dbReference>
<dbReference type="Proteomes" id="UP000325645">
    <property type="component" value="Unassembled WGS sequence"/>
</dbReference>
<organism evidence="4 5">
    <name type="scientific">Pseudomonas fluorescens</name>
    <dbReference type="NCBI Taxonomy" id="294"/>
    <lineage>
        <taxon>Bacteria</taxon>
        <taxon>Pseudomonadati</taxon>
        <taxon>Pseudomonadota</taxon>
        <taxon>Gammaproteobacteria</taxon>
        <taxon>Pseudomonadales</taxon>
        <taxon>Pseudomonadaceae</taxon>
        <taxon>Pseudomonas</taxon>
    </lineage>
</organism>
<dbReference type="InterPro" id="IPR050557">
    <property type="entry name" value="RTX_toxin/Mannuronan_C5-epim"/>
</dbReference>
<evidence type="ECO:0000256" key="2">
    <source>
        <dbReference type="ARBA" id="ARBA00022525"/>
    </source>
</evidence>
<evidence type="ECO:0000256" key="3">
    <source>
        <dbReference type="ARBA" id="ARBA00022837"/>
    </source>
</evidence>
<dbReference type="InterPro" id="IPR001343">
    <property type="entry name" value="Hemolysn_Ca-bd"/>
</dbReference>
<dbReference type="SUPFAM" id="SSF51120">
    <property type="entry name" value="beta-Roll"/>
    <property type="match status" value="5"/>
</dbReference>
<evidence type="ECO:0008006" key="6">
    <source>
        <dbReference type="Google" id="ProtNLM"/>
    </source>
</evidence>
<dbReference type="PANTHER" id="PTHR38340">
    <property type="entry name" value="S-LAYER PROTEIN"/>
    <property type="match status" value="1"/>
</dbReference>
<evidence type="ECO:0000256" key="1">
    <source>
        <dbReference type="ARBA" id="ARBA00004613"/>
    </source>
</evidence>
<dbReference type="InterPro" id="IPR018511">
    <property type="entry name" value="Hemolysin-typ_Ca-bd_CS"/>
</dbReference>
<dbReference type="PANTHER" id="PTHR38340:SF1">
    <property type="entry name" value="S-LAYER PROTEIN"/>
    <property type="match status" value="1"/>
</dbReference>
<evidence type="ECO:0000313" key="5">
    <source>
        <dbReference type="Proteomes" id="UP000325645"/>
    </source>
</evidence>
<dbReference type="InterPro" id="IPR011049">
    <property type="entry name" value="Serralysin-like_metalloprot_C"/>
</dbReference>
<evidence type="ECO:0000313" key="4">
    <source>
        <dbReference type="EMBL" id="VVQ33115.1"/>
    </source>
</evidence>
<comment type="subcellular location">
    <subcellularLocation>
        <location evidence="1">Secreted</location>
    </subcellularLocation>
</comment>
<reference evidence="4 5" key="1">
    <citation type="submission" date="2019-09" db="EMBL/GenBank/DDBJ databases">
        <authorList>
            <person name="Chandra G."/>
            <person name="Truman W A."/>
        </authorList>
    </citation>
    <scope>NUCLEOTIDE SEQUENCE [LARGE SCALE GENOMIC DNA]</scope>
    <source>
        <strain evidence="4">PS943</strain>
    </source>
</reference>
<dbReference type="PRINTS" id="PR00313">
    <property type="entry name" value="CABNDNGRPT"/>
</dbReference>
<dbReference type="GO" id="GO:0005576">
    <property type="term" value="C:extracellular region"/>
    <property type="evidence" value="ECO:0007669"/>
    <property type="project" value="UniProtKB-SubCell"/>
</dbReference>
<keyword evidence="2" id="KW-0964">Secreted</keyword>
<sequence length="1673" mass="172927">MSTSTPVNGNQKDYTFSNDGENLVVSQISDSTPIASGSDEQILTFADGTITAIREVDTVVASGEVGDAYVTAMSDGGYVSVWSAAGDDFEGIVVKRYSADGELMQRTNIASLEADDPSVTALANGQFILAWATENDTTHVSTVFTQLFTASGMQSGIPVKVASSGTLELEDAKVTLLSDTKYIVTWNEAPESDFVSAVTDIKAVVYTNGKAGVVQTLVKGSAADGQADDISILPTGDGGYWMTYTVEHAQTNDQGPTEYTSKFQISQIGADGKVVADSAHTLDSVTSLSNNASYFGVTAVTGGYVVSWVDQSTIGFNRVTYTQHYDNQFNPVGDEVQIASNNSVNGSTITALPDGGYLVAWNEFAMGGAQVFVQRFAADGTAKDISPILVGTAGANETLWDSPAVTVRENGTAVVTWETGHLGTNNIPITDIHVQKVNDAGHLVGASDTVISGDEGDNTLNWSGTDDVTLDGRGGSDTAVLSGTLADHTFTLDATGKLVVDADQSTTLVSVEKVTFADGSTVTLSDGKVANEDGDAVSMEPASTALSDGGYVIAWEQAGQIHLQQYDKNHNLLNDRLLTEVAGSNPIIAATGDGGFVLGWTTPGNTLVVQPFDNASVAIGEPLTITATDSNPDVHIDGAGLTVLGNGNYVVSWSEEMLEQLGNGTNEIGSELFVQLFDGATHAPAGNPVKVDTAVQDRAIYASEPSVSTLANGGFVIAWEREYDAADNVDVYLQRFKADGSKDGVAVRVNTAVAGGQYGADVATLNDGSYVVTWVSIQYDKNENPTSGNVYLQKFNANGVKVGGETLVNTATKEIQGEPAITALKGGGFVITWATSDETLHTADANLYAQIYDKNGVKIGSQMLITSDDDRDLFPIVNATDDGGFLVTWEELSPNNSDNFQGDIHSQRFDANGNSSTVSGDASDNTLIWKGTKAVLLNGEEGNDSLQGGAGNDILQGGAGNDRLDGGMGADTLVGGTGDDTYVVDNLKDQISENASAGTDTVESSISWTLGNNLENLTLTGSAAINGAGNAQANILSGNSGKNILSGGAGDDTLDGAAGGDTLIGGKDNDTYLVDLITQGLGSKAIVALQDSVIENLNEGTDTVLLRMGTPAVSAFQGTATVTLGANLENLDARDTGALNINLNGNAAANVLTGNDGNNTLNGGAGIDTLIGGKGNDTYVLDNVAEQALVEELASEGNDTLQITYRNVTTVAQTLNLTDASLQNIENITVTGTGLFDLVGNDLGNTLIGNASRNVITGGTGNDILNGKGGGDLLTGGAGDDTYYVYSDKDAVVETSDSGNDTVRVVSYAKNSYTLADHVEKAVVDNLLAFNLTGNTLGNTLTGNVAANLLDGGLGADDLIGGKGNDVYVVDNADDAVNELFNEGLDTVRASINYNLADNVENLTLLDGATVGAGNALNNLITGNLADNTLDGAAGVDRLIGGKGNDTYLVDLITQGLGSKAIVALQDSVIENLNEGTDTVLLRMDTPAVSAFQGTATVTLGANLENLDARNTGALNINLTGNAANNEIWGSAGNNTINGGVGNDVLHAGNGGNNVLTGGAGADTLWGGSGNDTFKFNVLTELGLGEKQDVIYDFTSGSDKLDFSALKGYTFVNNEDFSGAANELRYVAGSDEGGDYVTLYGNKNADNIADFSIKLVGISAVHGGDFIGVALGD</sequence>
<dbReference type="Gene3D" id="2.150.10.10">
    <property type="entry name" value="Serralysin-like metalloprotease, C-terminal"/>
    <property type="match status" value="7"/>
</dbReference>
<gene>
    <name evidence="4" type="ORF">PS943_03194</name>
</gene>
<proteinExistence type="predicted"/>
<dbReference type="EMBL" id="CABVJH010000005">
    <property type="protein sequence ID" value="VVQ33115.1"/>
    <property type="molecule type" value="Genomic_DNA"/>
</dbReference>
<accession>A0A5E7WFB5</accession>
<protein>
    <recommendedName>
        <fullName evidence="6">Calcium-binding protein</fullName>
    </recommendedName>
</protein>
<dbReference type="PROSITE" id="PS00330">
    <property type="entry name" value="HEMOLYSIN_CALCIUM"/>
    <property type="match status" value="5"/>
</dbReference>
<dbReference type="RefSeq" id="WP_150657152.1">
    <property type="nucleotide sequence ID" value="NZ_CABVJH010000005.1"/>
</dbReference>
<dbReference type="Pfam" id="PF00353">
    <property type="entry name" value="HemolysinCabind"/>
    <property type="match status" value="7"/>
</dbReference>